<evidence type="ECO:0000259" key="4">
    <source>
        <dbReference type="PROSITE" id="PS51352"/>
    </source>
</evidence>
<dbReference type="Gene3D" id="3.40.30.10">
    <property type="entry name" value="Glutaredoxin"/>
    <property type="match status" value="1"/>
</dbReference>
<dbReference type="PIRSF" id="PIRSF000239">
    <property type="entry name" value="AHPC"/>
    <property type="match status" value="1"/>
</dbReference>
<dbReference type="GO" id="GO:0016209">
    <property type="term" value="F:antioxidant activity"/>
    <property type="evidence" value="ECO:0007669"/>
    <property type="project" value="InterPro"/>
</dbReference>
<dbReference type="InterPro" id="IPR024706">
    <property type="entry name" value="Peroxiredoxin_AhpC-typ"/>
</dbReference>
<dbReference type="GO" id="GO:0016491">
    <property type="term" value="F:oxidoreductase activity"/>
    <property type="evidence" value="ECO:0007669"/>
    <property type="project" value="UniProtKB-KW"/>
</dbReference>
<accession>A0A7C6AH90</accession>
<evidence type="ECO:0000256" key="1">
    <source>
        <dbReference type="ARBA" id="ARBA00023002"/>
    </source>
</evidence>
<evidence type="ECO:0000256" key="2">
    <source>
        <dbReference type="ARBA" id="ARBA00023284"/>
    </source>
</evidence>
<keyword evidence="2" id="KW-0676">Redox-active center</keyword>
<dbReference type="InterPro" id="IPR036249">
    <property type="entry name" value="Thioredoxin-like_sf"/>
</dbReference>
<reference evidence="5" key="1">
    <citation type="journal article" date="2020" name="mSystems">
        <title>Genome- and Community-Level Interaction Insights into Carbon Utilization and Element Cycling Functions of Hydrothermarchaeota in Hydrothermal Sediment.</title>
        <authorList>
            <person name="Zhou Z."/>
            <person name="Liu Y."/>
            <person name="Xu W."/>
            <person name="Pan J."/>
            <person name="Luo Z.H."/>
            <person name="Li M."/>
        </authorList>
    </citation>
    <scope>NUCLEOTIDE SEQUENCE [LARGE SCALE GENOMIC DNA]</scope>
    <source>
        <strain evidence="5">SpSt-783</strain>
    </source>
</reference>
<proteinExistence type="predicted"/>
<gene>
    <name evidence="5" type="ORF">ENV70_05725</name>
</gene>
<protein>
    <submittedName>
        <fullName evidence="5">Peroxiredoxin</fullName>
    </submittedName>
</protein>
<dbReference type="Pfam" id="PF00578">
    <property type="entry name" value="AhpC-TSA"/>
    <property type="match status" value="1"/>
</dbReference>
<feature type="active site" description="Cysteine sulfenic acid (-SOH) intermediate; for peroxidase activity" evidence="3">
    <location>
        <position position="43"/>
    </location>
</feature>
<organism evidence="5">
    <name type="scientific">candidate division WOR-3 bacterium</name>
    <dbReference type="NCBI Taxonomy" id="2052148"/>
    <lineage>
        <taxon>Bacteria</taxon>
        <taxon>Bacteria division WOR-3</taxon>
    </lineage>
</organism>
<dbReference type="PROSITE" id="PS51352">
    <property type="entry name" value="THIOREDOXIN_2"/>
    <property type="match status" value="1"/>
</dbReference>
<dbReference type="CDD" id="cd03018">
    <property type="entry name" value="PRX_AhpE_like"/>
    <property type="match status" value="1"/>
</dbReference>
<dbReference type="InterPro" id="IPR013766">
    <property type="entry name" value="Thioredoxin_domain"/>
</dbReference>
<dbReference type="SUPFAM" id="SSF52833">
    <property type="entry name" value="Thioredoxin-like"/>
    <property type="match status" value="1"/>
</dbReference>
<dbReference type="PANTHER" id="PTHR43110:SF1">
    <property type="entry name" value="THIOL PEROXIDASE"/>
    <property type="match status" value="1"/>
</dbReference>
<dbReference type="InterPro" id="IPR000866">
    <property type="entry name" value="AhpC/TSA"/>
</dbReference>
<feature type="domain" description="Thioredoxin" evidence="4">
    <location>
        <begin position="1"/>
        <end position="151"/>
    </location>
</feature>
<comment type="caution">
    <text evidence="5">The sequence shown here is derived from an EMBL/GenBank/DDBJ whole genome shotgun (WGS) entry which is preliminary data.</text>
</comment>
<dbReference type="PANTHER" id="PTHR43110">
    <property type="entry name" value="THIOL PEROXIDASE"/>
    <property type="match status" value="1"/>
</dbReference>
<dbReference type="EMBL" id="DTHJ01000120">
    <property type="protein sequence ID" value="HHS63090.1"/>
    <property type="molecule type" value="Genomic_DNA"/>
</dbReference>
<evidence type="ECO:0000313" key="5">
    <source>
        <dbReference type="EMBL" id="HHS63090.1"/>
    </source>
</evidence>
<name>A0A7C6AH90_UNCW3</name>
<dbReference type="InterPro" id="IPR050455">
    <property type="entry name" value="Tpx_Peroxidase_subfamily"/>
</dbReference>
<sequence length="151" mass="17462">MKIGDKIPDFVLKDQHNKEVRLSEYKGKKVLLSFHPLAWTGVCTKQMKSLEENKAKFDKLNLVAFGISVDSVPCKHAWAKDMDVKEILLLSDFWPHGGYAQKLGIFREKEGFSERANILIDENQNVVWMKIYEIPQLPDINEILEFLEGKK</sequence>
<dbReference type="AlphaFoldDB" id="A0A7C6AH90"/>
<keyword evidence="1" id="KW-0560">Oxidoreductase</keyword>
<evidence type="ECO:0000256" key="3">
    <source>
        <dbReference type="PIRSR" id="PIRSR000239-1"/>
    </source>
</evidence>